<sequence length="123" mass="14081">MLDSLGDIAHELKEDLLEVTRRLDLSIIDCSENATDGLLRENRHLLAAWAEVPTWSWDGTVAIVDRVDDGINMGMNIEEMEQNPSMDIEQVERSLSNVDLSFMKPKDKIEAEEKSKKKGRWRP</sequence>
<evidence type="ECO:0000313" key="1">
    <source>
        <dbReference type="EMBL" id="KAK9037394.1"/>
    </source>
</evidence>
<comment type="caution">
    <text evidence="1">The sequence shown here is derived from an EMBL/GenBank/DDBJ whole genome shotgun (WGS) entry which is preliminary data.</text>
</comment>
<reference evidence="1 2" key="1">
    <citation type="journal article" date="2024" name="G3 (Bethesda)">
        <title>Genome assembly of Hibiscus sabdariffa L. provides insights into metabolisms of medicinal natural products.</title>
        <authorList>
            <person name="Kim T."/>
        </authorList>
    </citation>
    <scope>NUCLEOTIDE SEQUENCE [LARGE SCALE GENOMIC DNA]</scope>
    <source>
        <strain evidence="1">TK-2024</strain>
        <tissue evidence="1">Old leaves</tissue>
    </source>
</reference>
<evidence type="ECO:0000313" key="2">
    <source>
        <dbReference type="Proteomes" id="UP001396334"/>
    </source>
</evidence>
<protein>
    <submittedName>
        <fullName evidence="1">Uncharacterized protein</fullName>
    </submittedName>
</protein>
<organism evidence="1 2">
    <name type="scientific">Hibiscus sabdariffa</name>
    <name type="common">roselle</name>
    <dbReference type="NCBI Taxonomy" id="183260"/>
    <lineage>
        <taxon>Eukaryota</taxon>
        <taxon>Viridiplantae</taxon>
        <taxon>Streptophyta</taxon>
        <taxon>Embryophyta</taxon>
        <taxon>Tracheophyta</taxon>
        <taxon>Spermatophyta</taxon>
        <taxon>Magnoliopsida</taxon>
        <taxon>eudicotyledons</taxon>
        <taxon>Gunneridae</taxon>
        <taxon>Pentapetalae</taxon>
        <taxon>rosids</taxon>
        <taxon>malvids</taxon>
        <taxon>Malvales</taxon>
        <taxon>Malvaceae</taxon>
        <taxon>Malvoideae</taxon>
        <taxon>Hibiscus</taxon>
    </lineage>
</organism>
<name>A0ABR2TIY4_9ROSI</name>
<gene>
    <name evidence="1" type="ORF">V6N11_022305</name>
</gene>
<accession>A0ABR2TIY4</accession>
<proteinExistence type="predicted"/>
<dbReference type="Proteomes" id="UP001396334">
    <property type="component" value="Unassembled WGS sequence"/>
</dbReference>
<dbReference type="EMBL" id="JBBPBN010000005">
    <property type="protein sequence ID" value="KAK9037394.1"/>
    <property type="molecule type" value="Genomic_DNA"/>
</dbReference>
<keyword evidence="2" id="KW-1185">Reference proteome</keyword>